<reference evidence="1 2" key="1">
    <citation type="submission" date="2018-12" db="EMBL/GenBank/DDBJ databases">
        <authorList>
            <consortium name="Pathogen Informatics"/>
        </authorList>
    </citation>
    <scope>NUCLEOTIDE SEQUENCE [LARGE SCALE GENOMIC DNA]</scope>
    <source>
        <strain evidence="1 2">NCTC11636</strain>
    </source>
</reference>
<dbReference type="KEGG" id="ahw:NCTC11636_02236"/>
<evidence type="ECO:0000313" key="2">
    <source>
        <dbReference type="Proteomes" id="UP000266895"/>
    </source>
</evidence>
<gene>
    <name evidence="1" type="ORF">NCTC11636_02236</name>
</gene>
<proteinExistence type="predicted"/>
<dbReference type="AlphaFoldDB" id="A0A448HJ90"/>
<accession>A0A448HJ90</accession>
<keyword evidence="2" id="KW-1185">Reference proteome</keyword>
<sequence length="32" mass="3689">MTELQKMQSSSLISFQVVRSPVANAYGYRLRK</sequence>
<protein>
    <submittedName>
        <fullName evidence="1">Uncharacterized protein</fullName>
    </submittedName>
</protein>
<dbReference type="EMBL" id="LR134350">
    <property type="protein sequence ID" value="VEG29767.1"/>
    <property type="molecule type" value="Genomic_DNA"/>
</dbReference>
<organism evidence="1 2">
    <name type="scientific">Actinomyces howellii</name>
    <dbReference type="NCBI Taxonomy" id="52771"/>
    <lineage>
        <taxon>Bacteria</taxon>
        <taxon>Bacillati</taxon>
        <taxon>Actinomycetota</taxon>
        <taxon>Actinomycetes</taxon>
        <taxon>Actinomycetales</taxon>
        <taxon>Actinomycetaceae</taxon>
        <taxon>Actinomyces</taxon>
    </lineage>
</organism>
<name>A0A448HJ90_9ACTO</name>
<evidence type="ECO:0000313" key="1">
    <source>
        <dbReference type="EMBL" id="VEG29767.1"/>
    </source>
</evidence>
<dbReference type="Proteomes" id="UP000266895">
    <property type="component" value="Chromosome"/>
</dbReference>